<comment type="caution">
    <text evidence="1">The sequence shown here is derived from an EMBL/GenBank/DDBJ whole genome shotgun (WGS) entry which is preliminary data.</text>
</comment>
<dbReference type="EMBL" id="QUNI01000029">
    <property type="protein sequence ID" value="REG88758.1"/>
    <property type="molecule type" value="Genomic_DNA"/>
</dbReference>
<dbReference type="AlphaFoldDB" id="A0A3E0DVY7"/>
<keyword evidence="2" id="KW-1185">Reference proteome</keyword>
<reference evidence="1 2" key="1">
    <citation type="submission" date="2018-08" db="EMBL/GenBank/DDBJ databases">
        <title>Genomic Encyclopedia of Archaeal and Bacterial Type Strains, Phase II (KMG-II): from individual species to whole genera.</title>
        <authorList>
            <person name="Goeker M."/>
        </authorList>
    </citation>
    <scope>NUCLEOTIDE SEQUENCE [LARGE SCALE GENOMIC DNA]</scope>
    <source>
        <strain evidence="1 2">DSM 100880</strain>
    </source>
</reference>
<organism evidence="1 2">
    <name type="scientific">Flavobacterium aquicola</name>
    <dbReference type="NCBI Taxonomy" id="1682742"/>
    <lineage>
        <taxon>Bacteria</taxon>
        <taxon>Pseudomonadati</taxon>
        <taxon>Bacteroidota</taxon>
        <taxon>Flavobacteriia</taxon>
        <taxon>Flavobacteriales</taxon>
        <taxon>Flavobacteriaceae</taxon>
        <taxon>Flavobacterium</taxon>
    </lineage>
</organism>
<gene>
    <name evidence="1" type="ORF">C8P67_1296</name>
</gene>
<sequence>MRLNYYINSQTDLNNKKLHPLTATTTDLGIWLNGKNGLVLGKIWQIRRMG</sequence>
<name>A0A3E0DVY7_9FLAO</name>
<protein>
    <submittedName>
        <fullName evidence="1">Uncharacterized protein</fullName>
    </submittedName>
</protein>
<proteinExistence type="predicted"/>
<evidence type="ECO:0000313" key="1">
    <source>
        <dbReference type="EMBL" id="REG88758.1"/>
    </source>
</evidence>
<evidence type="ECO:0000313" key="2">
    <source>
        <dbReference type="Proteomes" id="UP000257136"/>
    </source>
</evidence>
<dbReference type="Proteomes" id="UP000257136">
    <property type="component" value="Unassembled WGS sequence"/>
</dbReference>
<accession>A0A3E0DVY7</accession>